<keyword evidence="5" id="KW-1185">Reference proteome</keyword>
<accession>A0A0F6R1X3</accession>
<dbReference type="EMBL" id="LR134377">
    <property type="protein sequence ID" value="VEH05931.1"/>
    <property type="molecule type" value="Genomic_DNA"/>
</dbReference>
<feature type="region of interest" description="Disordered" evidence="1">
    <location>
        <begin position="24"/>
        <end position="89"/>
    </location>
</feature>
<organism evidence="3 5">
    <name type="scientific">Corynebacterium kutscheri</name>
    <dbReference type="NCBI Taxonomy" id="35755"/>
    <lineage>
        <taxon>Bacteria</taxon>
        <taxon>Bacillati</taxon>
        <taxon>Actinomycetota</taxon>
        <taxon>Actinomycetes</taxon>
        <taxon>Mycobacteriales</taxon>
        <taxon>Corynebacteriaceae</taxon>
        <taxon>Corynebacterium</taxon>
    </lineage>
</organism>
<evidence type="ECO:0000313" key="5">
    <source>
        <dbReference type="Proteomes" id="UP000033457"/>
    </source>
</evidence>
<proteinExistence type="predicted"/>
<evidence type="ECO:0000256" key="1">
    <source>
        <dbReference type="SAM" id="MobiDB-lite"/>
    </source>
</evidence>
<protein>
    <submittedName>
        <fullName evidence="4">Secreted protein</fullName>
    </submittedName>
</protein>
<dbReference type="KEGG" id="cku:UL82_09940"/>
<evidence type="ECO:0000313" key="4">
    <source>
        <dbReference type="EMBL" id="VEH05931.1"/>
    </source>
</evidence>
<evidence type="ECO:0000313" key="6">
    <source>
        <dbReference type="Proteomes" id="UP000271380"/>
    </source>
</evidence>
<feature type="signal peptide" evidence="2">
    <location>
        <begin position="1"/>
        <end position="19"/>
    </location>
</feature>
<dbReference type="Proteomes" id="UP000033457">
    <property type="component" value="Chromosome"/>
</dbReference>
<reference evidence="3 5" key="1">
    <citation type="journal article" date="2015" name="Genome Announc.">
        <title>Complete Genome Sequence of Corynebacterium kutscheri DSM 20755, a Corynebacterial Type Strain with Remarkably Low G+C Content of Chromosomal DNA.</title>
        <authorList>
            <person name="Ruckert C."/>
            <person name="Albersmeier A."/>
            <person name="Winkler A."/>
            <person name="Tauch A."/>
        </authorList>
    </citation>
    <scope>NUCLEOTIDE SEQUENCE [LARGE SCALE GENOMIC DNA]</scope>
    <source>
        <strain evidence="3 5">DSM 20755</strain>
    </source>
</reference>
<keyword evidence="2" id="KW-0732">Signal</keyword>
<reference evidence="4 6" key="2">
    <citation type="submission" date="2018-12" db="EMBL/GenBank/DDBJ databases">
        <authorList>
            <consortium name="Pathogen Informatics"/>
        </authorList>
    </citation>
    <scope>NUCLEOTIDE SEQUENCE [LARGE SCALE GENOMIC DNA]</scope>
    <source>
        <strain evidence="4 6">NCTC949</strain>
    </source>
</reference>
<evidence type="ECO:0000313" key="3">
    <source>
        <dbReference type="EMBL" id="AKE42125.1"/>
    </source>
</evidence>
<dbReference type="HOGENOM" id="CLU_124343_0_0_11"/>
<gene>
    <name evidence="4" type="ORF">NCTC949_00864</name>
    <name evidence="3" type="ORF">UL82_09940</name>
</gene>
<sequence length="170" mass="17737">MMPKSVVALVLFSTLTLTACGGATVDDSTDTTIAPLSREPKNQTSQSATASASASASAMETARSHSNESDNSQPKDRAAQEITAIPSQQVQLSKQDQVFLDELSGKGVDISDVENQLIGTANIVCTNTDNPLAPATVKAVAGQLIEQGKTTLEHAELVSLIETSAKKAYC</sequence>
<name>A0A0F6R1X3_9CORY</name>
<dbReference type="AlphaFoldDB" id="A0A0F6R1X3"/>
<dbReference type="PROSITE" id="PS51257">
    <property type="entry name" value="PROKAR_LIPOPROTEIN"/>
    <property type="match status" value="1"/>
</dbReference>
<feature type="compositionally biased region" description="Low complexity" evidence="1">
    <location>
        <begin position="43"/>
        <end position="58"/>
    </location>
</feature>
<dbReference type="STRING" id="35755.UL82_09940"/>
<feature type="compositionally biased region" description="Basic and acidic residues" evidence="1">
    <location>
        <begin position="62"/>
        <end position="79"/>
    </location>
</feature>
<dbReference type="RefSeq" id="WP_046440709.1">
    <property type="nucleotide sequence ID" value="NZ_LR134407.1"/>
</dbReference>
<dbReference type="EMBL" id="CP011312">
    <property type="protein sequence ID" value="AKE42125.1"/>
    <property type="molecule type" value="Genomic_DNA"/>
</dbReference>
<evidence type="ECO:0000256" key="2">
    <source>
        <dbReference type="SAM" id="SignalP"/>
    </source>
</evidence>
<dbReference type="Proteomes" id="UP000271380">
    <property type="component" value="Chromosome"/>
</dbReference>
<feature type="chain" id="PRO_5043119989" evidence="2">
    <location>
        <begin position="20"/>
        <end position="170"/>
    </location>
</feature>